<proteinExistence type="predicted"/>
<dbReference type="PANTHER" id="PTHR24104">
    <property type="entry name" value="E3 UBIQUITIN-PROTEIN LIGASE NHLRC1-RELATED"/>
    <property type="match status" value="1"/>
</dbReference>
<reference evidence="3" key="1">
    <citation type="journal article" date="2008" name="Science">
        <title>Massive horizontal gene transfer in bdelloid rotifers.</title>
        <authorList>
            <person name="Gladyshev E.A."/>
            <person name="Meselson M.S."/>
            <person name="Arkhipova I.R."/>
        </authorList>
    </citation>
    <scope>NUCLEOTIDE SEQUENCE</scope>
</reference>
<feature type="repeat" description="NHL" evidence="2">
    <location>
        <begin position="127"/>
        <end position="166"/>
    </location>
</feature>
<dbReference type="InterPro" id="IPR011042">
    <property type="entry name" value="6-blade_b-propeller_TolB-like"/>
</dbReference>
<dbReference type="SUPFAM" id="SSF101898">
    <property type="entry name" value="NHL repeat"/>
    <property type="match status" value="1"/>
</dbReference>
<dbReference type="Gene3D" id="2.120.10.30">
    <property type="entry name" value="TolB, C-terminal domain"/>
    <property type="match status" value="2"/>
</dbReference>
<dbReference type="Gene3D" id="2.40.10.500">
    <property type="match status" value="1"/>
</dbReference>
<keyword evidence="1" id="KW-0677">Repeat</keyword>
<sequence length="290" mass="32596">MFPPALFVDTNNSIYVVNKFKNQVLIWNDGQINPTEITEGNFSDSWSIFVTNSGDIFIENSETNRRVDKWDKNTRTFINIMNVDSACWGLFVDMNDTLYCSMHDNHKVVKIWLNDSNTTSTIAAGTSTEGSASNELNGPSGIFVDVNFDLYVADSKNHRIQLFQFEQKTGTTIAGEGAPNTILLSSPSGIVLDIDKNIFIVDFENHRIVIGSGSNGFRCLVGCQGLGSQSNQLTGPFTLSFDKYGNMFVSDVYNHRIQKFDLLINICGKLMIIQQKIFHFLNLILYRTDH</sequence>
<dbReference type="AlphaFoldDB" id="B3G4M9"/>
<evidence type="ECO:0000256" key="1">
    <source>
        <dbReference type="ARBA" id="ARBA00022737"/>
    </source>
</evidence>
<accession>B3G4M9</accession>
<dbReference type="InterPro" id="IPR050952">
    <property type="entry name" value="TRIM-NHL_E3_ligases"/>
</dbReference>
<dbReference type="PANTHER" id="PTHR24104:SF25">
    <property type="entry name" value="PROTEIN LIN-41"/>
    <property type="match status" value="1"/>
</dbReference>
<organism evidence="3">
    <name type="scientific">Adineta vaga</name>
    <name type="common">Rotifer</name>
    <name type="synonym">Callidina vaga</name>
    <dbReference type="NCBI Taxonomy" id="104782"/>
    <lineage>
        <taxon>Eukaryota</taxon>
        <taxon>Metazoa</taxon>
        <taxon>Spiralia</taxon>
        <taxon>Gnathifera</taxon>
        <taxon>Rotifera</taxon>
        <taxon>Eurotatoria</taxon>
        <taxon>Bdelloidea</taxon>
        <taxon>Adinetida</taxon>
        <taxon>Adinetidae</taxon>
        <taxon>Adineta</taxon>
    </lineage>
</organism>
<name>B3G4M9_ADIVA</name>
<dbReference type="CDD" id="cd05819">
    <property type="entry name" value="NHL"/>
    <property type="match status" value="1"/>
</dbReference>
<protein>
    <submittedName>
        <fullName evidence="3">NHL repeat containing-like protein</fullName>
    </submittedName>
</protein>
<dbReference type="Pfam" id="PF01436">
    <property type="entry name" value="NHL"/>
    <property type="match status" value="1"/>
</dbReference>
<evidence type="ECO:0000313" key="3">
    <source>
        <dbReference type="EMBL" id="ACD54777.1"/>
    </source>
</evidence>
<dbReference type="InterPro" id="IPR001258">
    <property type="entry name" value="NHL_repeat"/>
</dbReference>
<dbReference type="PROSITE" id="PS51125">
    <property type="entry name" value="NHL"/>
    <property type="match status" value="1"/>
</dbReference>
<dbReference type="EMBL" id="EU643488">
    <property type="protein sequence ID" value="ACD54777.1"/>
    <property type="molecule type" value="Genomic_DNA"/>
</dbReference>
<dbReference type="GO" id="GO:0008270">
    <property type="term" value="F:zinc ion binding"/>
    <property type="evidence" value="ECO:0007669"/>
    <property type="project" value="UniProtKB-KW"/>
</dbReference>
<evidence type="ECO:0000256" key="2">
    <source>
        <dbReference type="PROSITE-ProRule" id="PRU00504"/>
    </source>
</evidence>